<organism evidence="6 7">
    <name type="scientific">Ichthyophthirius multifiliis</name>
    <name type="common">White spot disease agent</name>
    <name type="synonym">Ich</name>
    <dbReference type="NCBI Taxonomy" id="5932"/>
    <lineage>
        <taxon>Eukaryota</taxon>
        <taxon>Sar</taxon>
        <taxon>Alveolata</taxon>
        <taxon>Ciliophora</taxon>
        <taxon>Intramacronucleata</taxon>
        <taxon>Oligohymenophorea</taxon>
        <taxon>Hymenostomatida</taxon>
        <taxon>Ophryoglenina</taxon>
        <taxon>Ichthyophthirius</taxon>
    </lineage>
</organism>
<evidence type="ECO:0000313" key="7">
    <source>
        <dbReference type="Proteomes" id="UP000008983"/>
    </source>
</evidence>
<dbReference type="GO" id="GO:0032259">
    <property type="term" value="P:methylation"/>
    <property type="evidence" value="ECO:0007669"/>
    <property type="project" value="UniProtKB-KW"/>
</dbReference>
<gene>
    <name evidence="6" type="ORF">IMG5_098950</name>
</gene>
<accession>G0QS29</accession>
<feature type="domain" description="Rubisco LSMT substrate-binding" evidence="5">
    <location>
        <begin position="541"/>
        <end position="637"/>
    </location>
</feature>
<dbReference type="PANTHER" id="PTHR13271">
    <property type="entry name" value="UNCHARACTERIZED PUTATIVE METHYLTRANSFERASE"/>
    <property type="match status" value="1"/>
</dbReference>
<dbReference type="STRING" id="857967.G0QS29"/>
<evidence type="ECO:0000256" key="2">
    <source>
        <dbReference type="ARBA" id="ARBA00022679"/>
    </source>
</evidence>
<feature type="region of interest" description="Disordered" evidence="4">
    <location>
        <begin position="353"/>
        <end position="429"/>
    </location>
</feature>
<dbReference type="PANTHER" id="PTHR13271:SF153">
    <property type="entry name" value="SET DOMAIN-CONTAINING PROTEIN"/>
    <property type="match status" value="1"/>
</dbReference>
<dbReference type="eggNOG" id="KOG1337">
    <property type="taxonomic scope" value="Eukaryota"/>
</dbReference>
<dbReference type="SUPFAM" id="SSF82199">
    <property type="entry name" value="SET domain"/>
    <property type="match status" value="2"/>
</dbReference>
<evidence type="ECO:0000256" key="3">
    <source>
        <dbReference type="ARBA" id="ARBA00022691"/>
    </source>
</evidence>
<dbReference type="GeneID" id="14908122"/>
<dbReference type="GO" id="GO:0016279">
    <property type="term" value="F:protein-lysine N-methyltransferase activity"/>
    <property type="evidence" value="ECO:0007669"/>
    <property type="project" value="TreeGrafter"/>
</dbReference>
<dbReference type="GO" id="GO:0030785">
    <property type="term" value="F:[ribulose-bisphosphate carboxylase]-lysine N-methyltransferase activity"/>
    <property type="evidence" value="ECO:0007669"/>
    <property type="project" value="UniProtKB-EC"/>
</dbReference>
<evidence type="ECO:0000256" key="4">
    <source>
        <dbReference type="SAM" id="MobiDB-lite"/>
    </source>
</evidence>
<dbReference type="AlphaFoldDB" id="G0QS29"/>
<feature type="compositionally biased region" description="Basic and acidic residues" evidence="4">
    <location>
        <begin position="353"/>
        <end position="381"/>
    </location>
</feature>
<dbReference type="RefSeq" id="XP_004035457.1">
    <property type="nucleotide sequence ID" value="XM_004035409.1"/>
</dbReference>
<dbReference type="InterPro" id="IPR046341">
    <property type="entry name" value="SET_dom_sf"/>
</dbReference>
<dbReference type="EMBL" id="GL983804">
    <property type="protein sequence ID" value="EGR31971.1"/>
    <property type="molecule type" value="Genomic_DNA"/>
</dbReference>
<dbReference type="Pfam" id="PF09273">
    <property type="entry name" value="Rubis-subs-bind"/>
    <property type="match status" value="1"/>
</dbReference>
<proteinExistence type="predicted"/>
<protein>
    <submittedName>
        <fullName evidence="6">SET domain protein</fullName>
        <ecNumber evidence="6">2.1.1.127</ecNumber>
        <ecNumber evidence="6">3.1.4.16</ecNumber>
    </submittedName>
</protein>
<dbReference type="InterPro" id="IPR036464">
    <property type="entry name" value="Rubisco_LSMT_subst-bd_sf"/>
</dbReference>
<dbReference type="SUPFAM" id="SSF81822">
    <property type="entry name" value="RuBisCo LSMT C-terminal, substrate-binding domain"/>
    <property type="match status" value="1"/>
</dbReference>
<dbReference type="InParanoid" id="G0QS29"/>
<evidence type="ECO:0000256" key="1">
    <source>
        <dbReference type="ARBA" id="ARBA00022603"/>
    </source>
</evidence>
<keyword evidence="3" id="KW-0949">S-adenosyl-L-methionine</keyword>
<keyword evidence="6" id="KW-0378">Hydrolase</keyword>
<keyword evidence="7" id="KW-1185">Reference proteome</keyword>
<evidence type="ECO:0000259" key="5">
    <source>
        <dbReference type="Pfam" id="PF09273"/>
    </source>
</evidence>
<dbReference type="Proteomes" id="UP000008983">
    <property type="component" value="Unassembled WGS sequence"/>
</dbReference>
<dbReference type="Gene3D" id="3.90.1420.10">
    <property type="entry name" value="Rubisco LSMT, substrate-binding domain"/>
    <property type="match status" value="1"/>
</dbReference>
<dbReference type="GO" id="GO:0008663">
    <property type="term" value="F:2',3'-cyclic-nucleotide 2'-phosphodiesterase activity"/>
    <property type="evidence" value="ECO:0007669"/>
    <property type="project" value="UniProtKB-EC"/>
</dbReference>
<dbReference type="OrthoDB" id="341421at2759"/>
<dbReference type="CDD" id="cd10527">
    <property type="entry name" value="SET_LSMT"/>
    <property type="match status" value="1"/>
</dbReference>
<sequence length="705" mass="85324">MNIYKYLIVPAAFGPLGIPGIAAAEDIPANTIIACIPNKIMISLNQIKECELKDIINENPSLFDEEENAEAEFNIIAMYVIHEKLKGEKSFYKPYFDTIQRSYTMYDWTIEEVKLTESEEIIYSFNEYCRDFKENCSELQECLIKYPQFFQKEDLQVSLINWAYQLIMTRIFGYSLPCTCLVPFGDLFNHSNNSRTHYIVNYKYEKEEDKKSENYKIKKRKLNMEIFKDSEIVLEKKNYFFKSKKLNFVKKHKNVIKNNEIYNLDETNFLEDEILNKLVLEINTFEIQNNPQRDIWDLFFESTSQTEDNDTDEDVKEKREQEYKKLKENEVEQAEQIYQKKNFYKEEYEKENKNIYKENNNRKQKSKEEDEQKKENQENKKQQQINSQIKQINNENNNKINKLKENGEENKQKNQKNNEKNEDSEELSDISDESKWDWYDIQDTNTYFVIATEKPLKKGEQVFLCYGRRTNKFLLQWYGFAFHNNLFDSFGFRVFKFIDINILQIIQLYIYEIIFLKPINEQNWQDGYVENNNNKIKVNQLTKEFRLKRNIICLEFVLYLRVYLISHFHELNQSEILVTIPVSIKYEIFIFNFALKILNNLRNRFSTSQEQDLQILKDPYINYKLRFAVTLRYEHKNFIDEHIEISKQILNILKELQVNQKNIKQAYLKNYENFESFDYILQQRKKIKYYLKQLHESQQRQYLND</sequence>
<keyword evidence="1 6" id="KW-0489">Methyltransferase</keyword>
<keyword evidence="2 6" id="KW-0808">Transferase</keyword>
<feature type="compositionally biased region" description="Basic and acidic residues" evidence="4">
    <location>
        <begin position="402"/>
        <end position="421"/>
    </location>
</feature>
<dbReference type="EC" id="2.1.1.127" evidence="6"/>
<dbReference type="InterPro" id="IPR015353">
    <property type="entry name" value="Rubisco_LSMT_subst-bd"/>
</dbReference>
<dbReference type="Gene3D" id="3.90.1410.10">
    <property type="entry name" value="set domain protein methyltransferase, domain 1"/>
    <property type="match status" value="2"/>
</dbReference>
<dbReference type="InterPro" id="IPR050600">
    <property type="entry name" value="SETD3_SETD6_MTase"/>
</dbReference>
<feature type="compositionally biased region" description="Low complexity" evidence="4">
    <location>
        <begin position="382"/>
        <end position="400"/>
    </location>
</feature>
<name>G0QS29_ICHMU</name>
<evidence type="ECO:0000313" key="6">
    <source>
        <dbReference type="EMBL" id="EGR31971.1"/>
    </source>
</evidence>
<dbReference type="OMA" id="DTVIICI"/>
<reference evidence="6 7" key="1">
    <citation type="submission" date="2011-07" db="EMBL/GenBank/DDBJ databases">
        <authorList>
            <person name="Coyne R."/>
            <person name="Brami D."/>
            <person name="Johnson J."/>
            <person name="Hostetler J."/>
            <person name="Hannick L."/>
            <person name="Clark T."/>
            <person name="Cassidy-Hanley D."/>
            <person name="Inman J."/>
        </authorList>
    </citation>
    <scope>NUCLEOTIDE SEQUENCE [LARGE SCALE GENOMIC DNA]</scope>
    <source>
        <strain evidence="6 7">G5</strain>
    </source>
</reference>
<dbReference type="EC" id="3.1.4.16" evidence="6"/>